<dbReference type="SUPFAM" id="SSF49777">
    <property type="entry name" value="PEBP-like"/>
    <property type="match status" value="1"/>
</dbReference>
<dbReference type="Gene3D" id="3.90.280.10">
    <property type="entry name" value="PEBP-like"/>
    <property type="match status" value="1"/>
</dbReference>
<keyword evidence="1" id="KW-0812">Transmembrane</keyword>
<dbReference type="OrthoDB" id="5771237at2759"/>
<keyword evidence="3" id="KW-1185">Reference proteome</keyword>
<evidence type="ECO:0000313" key="3">
    <source>
        <dbReference type="Proteomes" id="UP000298663"/>
    </source>
</evidence>
<organism evidence="2 3">
    <name type="scientific">Steinernema carpocapsae</name>
    <name type="common">Entomopathogenic nematode</name>
    <dbReference type="NCBI Taxonomy" id="34508"/>
    <lineage>
        <taxon>Eukaryota</taxon>
        <taxon>Metazoa</taxon>
        <taxon>Ecdysozoa</taxon>
        <taxon>Nematoda</taxon>
        <taxon>Chromadorea</taxon>
        <taxon>Rhabditida</taxon>
        <taxon>Tylenchina</taxon>
        <taxon>Panagrolaimomorpha</taxon>
        <taxon>Strongyloidoidea</taxon>
        <taxon>Steinernematidae</taxon>
        <taxon>Steinernema</taxon>
    </lineage>
</organism>
<dbReference type="InterPro" id="IPR036610">
    <property type="entry name" value="PEBP-like_sf"/>
</dbReference>
<dbReference type="AlphaFoldDB" id="A0A4U8V4J4"/>
<comment type="caution">
    <text evidence="2">The sequence shown here is derived from an EMBL/GenBank/DDBJ whole genome shotgun (WGS) entry which is preliminary data.</text>
</comment>
<name>A0A4U8V4J4_STECR</name>
<dbReference type="Pfam" id="PF14625">
    <property type="entry name" value="Lustrin_cystein"/>
    <property type="match status" value="2"/>
</dbReference>
<keyword evidence="1" id="KW-0472">Membrane</keyword>
<dbReference type="Proteomes" id="UP000298663">
    <property type="component" value="Chromosome X"/>
</dbReference>
<dbReference type="InterPro" id="IPR028150">
    <property type="entry name" value="Lustrin_cystein"/>
</dbReference>
<dbReference type="EMBL" id="AZBU02000001">
    <property type="protein sequence ID" value="TMS39217.1"/>
    <property type="molecule type" value="Genomic_DNA"/>
</dbReference>
<reference evidence="2 3" key="1">
    <citation type="journal article" date="2015" name="Genome Biol.">
        <title>Comparative genomics of Steinernema reveals deeply conserved gene regulatory networks.</title>
        <authorList>
            <person name="Dillman A.R."/>
            <person name="Macchietto M."/>
            <person name="Porter C.F."/>
            <person name="Rogers A."/>
            <person name="Williams B."/>
            <person name="Antoshechkin I."/>
            <person name="Lee M.M."/>
            <person name="Goodwin Z."/>
            <person name="Lu X."/>
            <person name="Lewis E.E."/>
            <person name="Goodrich-Blair H."/>
            <person name="Stock S.P."/>
            <person name="Adams B.J."/>
            <person name="Sternberg P.W."/>
            <person name="Mortazavi A."/>
        </authorList>
    </citation>
    <scope>NUCLEOTIDE SEQUENCE [LARGE SCALE GENOMIC DNA]</scope>
    <source>
        <strain evidence="2 3">ALL</strain>
    </source>
</reference>
<proteinExistence type="predicted"/>
<accession>A0A4U8V4J4</accession>
<feature type="transmembrane region" description="Helical" evidence="1">
    <location>
        <begin position="47"/>
        <end position="69"/>
    </location>
</feature>
<keyword evidence="1" id="KW-1133">Transmembrane helix</keyword>
<evidence type="ECO:0000313" key="2">
    <source>
        <dbReference type="EMBL" id="TMS39217.1"/>
    </source>
</evidence>
<sequence>MTNVCIFTKADQTNTHQKCVATMAQTPSKHLPLGAYKSCFAFSSHRFVVSLVMWLESSFLIVYLLCGAFSGNVGSKMRDCVKPWQRVLKTIETVSRPSMAVQCHPDSNPCSGEAECQFSFRQFKYVCCEDRDDVRAPLCPKFHDTLKTICGKNGDAQCPPGYSCLGSRFDMNLRICCRPNRRLKYPEPATGFNDHYITPELIPTAPDEEVQISFHDFTLASGQMVPKDKFKKLENPPHLSGFNGREESLYTVVLFDKMVEYPVELLWFVSDVRFFNESLEFTTGQKRAERHVVEYQVPKEDSAPGGVHVLVLVIFEQKEQWNGKRWPVVDKVHFDVKQWIASAREFIEPIPVAGNFYGFRSTSAKNGTRSSYYQYS</sequence>
<reference evidence="2 3" key="2">
    <citation type="journal article" date="2019" name="G3 (Bethesda)">
        <title>Hybrid Assembly of the Genome of the Entomopathogenic Nematode Steinernema carpocapsae Identifies the X-Chromosome.</title>
        <authorList>
            <person name="Serra L."/>
            <person name="Macchietto M."/>
            <person name="Macias-Munoz A."/>
            <person name="McGill C.J."/>
            <person name="Rodriguez I.M."/>
            <person name="Rodriguez B."/>
            <person name="Murad R."/>
            <person name="Mortazavi A."/>
        </authorList>
    </citation>
    <scope>NUCLEOTIDE SEQUENCE [LARGE SCALE GENOMIC DNA]</scope>
    <source>
        <strain evidence="2 3">ALL</strain>
    </source>
</reference>
<protein>
    <submittedName>
        <fullName evidence="2">Uncharacterized protein</fullName>
    </submittedName>
</protein>
<gene>
    <name evidence="2" type="ORF">L596_005778</name>
</gene>
<dbReference type="EMBL" id="CM016762">
    <property type="protein sequence ID" value="TMS39217.1"/>
    <property type="molecule type" value="Genomic_DNA"/>
</dbReference>
<evidence type="ECO:0000256" key="1">
    <source>
        <dbReference type="SAM" id="Phobius"/>
    </source>
</evidence>